<dbReference type="PANTHER" id="PTHR18947">
    <property type="entry name" value="HOOK PROTEINS"/>
    <property type="match status" value="1"/>
</dbReference>
<name>A0A2G9S824_AQUCT</name>
<organism evidence="2 3">
    <name type="scientific">Aquarana catesbeiana</name>
    <name type="common">American bullfrog</name>
    <name type="synonym">Rana catesbeiana</name>
    <dbReference type="NCBI Taxonomy" id="8400"/>
    <lineage>
        <taxon>Eukaryota</taxon>
        <taxon>Metazoa</taxon>
        <taxon>Chordata</taxon>
        <taxon>Craniata</taxon>
        <taxon>Vertebrata</taxon>
        <taxon>Euteleostomi</taxon>
        <taxon>Amphibia</taxon>
        <taxon>Batrachia</taxon>
        <taxon>Anura</taxon>
        <taxon>Neobatrachia</taxon>
        <taxon>Ranoidea</taxon>
        <taxon>Ranidae</taxon>
        <taxon>Aquarana</taxon>
    </lineage>
</organism>
<evidence type="ECO:0000313" key="2">
    <source>
        <dbReference type="EMBL" id="PIO36292.1"/>
    </source>
</evidence>
<keyword evidence="1" id="KW-0175">Coiled coil</keyword>
<dbReference type="Gene3D" id="1.10.418.10">
    <property type="entry name" value="Calponin-like domain"/>
    <property type="match status" value="1"/>
</dbReference>
<dbReference type="GO" id="GO:0031122">
    <property type="term" value="P:cytoplasmic microtubule organization"/>
    <property type="evidence" value="ECO:0007669"/>
    <property type="project" value="TreeGrafter"/>
</dbReference>
<dbReference type="GO" id="GO:0005813">
    <property type="term" value="C:centrosome"/>
    <property type="evidence" value="ECO:0007669"/>
    <property type="project" value="TreeGrafter"/>
</dbReference>
<dbReference type="InterPro" id="IPR036872">
    <property type="entry name" value="CH_dom_sf"/>
</dbReference>
<sequence>MFQDLLHQMILMPLPDTHLIVQDPVSDVSLQEMEKLISLILGAAVQGEGREEIIGTIRSLNLDFQTKLAEKIQEITQDPHKILSLPGSELSDLSTSDLEELVHLLSAHLRDILKQRDDALERLSIMRCDQQNRSSDTKVQGVSKTVLSDPNAWQNHSLHIADLQSKLRRVRQEQEEKSEELLDSQQQVQLLEVELRKVHQQVRELSQTAALSRSYRDELDALRERSRRSETQVSTLTERLRIMDFYQRSLQEEKEFSRSLLEDKEVLEHQLAAERERSERLRMCEREKHSLEERIKRLEMERDTECQRMQCLLQDNLTLAEEIRELRQEATQGWERDYEADTETISKWERENLTIRGKAWVKQEPQKEFLDLSSELSQALLRLEKENHILRERLQALTGGNLETESMVQYHTGQKELMGQVLKNVQATCVRE</sequence>
<dbReference type="GO" id="GO:0008017">
    <property type="term" value="F:microtubule binding"/>
    <property type="evidence" value="ECO:0007669"/>
    <property type="project" value="TreeGrafter"/>
</dbReference>
<dbReference type="EMBL" id="KV926069">
    <property type="protein sequence ID" value="PIO36292.1"/>
    <property type="molecule type" value="Genomic_DNA"/>
</dbReference>
<dbReference type="SUPFAM" id="SSF116907">
    <property type="entry name" value="Hook domain"/>
    <property type="match status" value="1"/>
</dbReference>
<feature type="non-terminal residue" evidence="2">
    <location>
        <position position="432"/>
    </location>
</feature>
<accession>A0A2G9S824</accession>
<evidence type="ECO:0000313" key="3">
    <source>
        <dbReference type="Proteomes" id="UP000228934"/>
    </source>
</evidence>
<dbReference type="OrthoDB" id="10254988at2759"/>
<evidence type="ECO:0000256" key="1">
    <source>
        <dbReference type="SAM" id="Coils"/>
    </source>
</evidence>
<keyword evidence="3" id="KW-1185">Reference proteome</keyword>
<dbReference type="AlphaFoldDB" id="A0A2G9S824"/>
<dbReference type="Proteomes" id="UP000228934">
    <property type="component" value="Unassembled WGS sequence"/>
</dbReference>
<dbReference type="GO" id="GO:0030705">
    <property type="term" value="P:cytoskeleton-dependent intracellular transport"/>
    <property type="evidence" value="ECO:0007669"/>
    <property type="project" value="TreeGrafter"/>
</dbReference>
<dbReference type="PANTHER" id="PTHR18947:SF35">
    <property type="entry name" value="COILED-COIL DOMAIN-CONTAINING PROTEIN 88B"/>
    <property type="match status" value="1"/>
</dbReference>
<proteinExistence type="predicted"/>
<dbReference type="GO" id="GO:0051959">
    <property type="term" value="F:dynein light intermediate chain binding"/>
    <property type="evidence" value="ECO:0007669"/>
    <property type="project" value="TreeGrafter"/>
</dbReference>
<reference evidence="3" key="1">
    <citation type="journal article" date="2017" name="Nat. Commun.">
        <title>The North American bullfrog draft genome provides insight into hormonal regulation of long noncoding RNA.</title>
        <authorList>
            <person name="Hammond S.A."/>
            <person name="Warren R.L."/>
            <person name="Vandervalk B.P."/>
            <person name="Kucuk E."/>
            <person name="Khan H."/>
            <person name="Gibb E.A."/>
            <person name="Pandoh P."/>
            <person name="Kirk H."/>
            <person name="Zhao Y."/>
            <person name="Jones M."/>
            <person name="Mungall A.J."/>
            <person name="Coope R."/>
            <person name="Pleasance S."/>
            <person name="Moore R.A."/>
            <person name="Holt R.A."/>
            <person name="Round J.M."/>
            <person name="Ohora S."/>
            <person name="Walle B.V."/>
            <person name="Veldhoen N."/>
            <person name="Helbing C.C."/>
            <person name="Birol I."/>
        </authorList>
    </citation>
    <scope>NUCLEOTIDE SEQUENCE [LARGE SCALE GENOMIC DNA]</scope>
</reference>
<protein>
    <submittedName>
        <fullName evidence="2">Uncharacterized protein</fullName>
    </submittedName>
</protein>
<feature type="coiled-coil region" evidence="1">
    <location>
        <begin position="160"/>
        <end position="329"/>
    </location>
</feature>
<gene>
    <name evidence="2" type="ORF">AB205_0073270</name>
</gene>
<dbReference type="GO" id="GO:0005737">
    <property type="term" value="C:cytoplasm"/>
    <property type="evidence" value="ECO:0007669"/>
    <property type="project" value="TreeGrafter"/>
</dbReference>